<accession>A0A5B7GSJ4</accession>
<dbReference type="OrthoDB" id="5843172at2759"/>
<sequence>MGIVAARKRNLLGCKSSSNGRISFENPSYIREQNGDTVQIAETPNGSFNGSMTLGMNGGVNGGLSNGGINGGISPIDVNGSVWNTQSMASTPGFEDDLPSNGVSRAAWLGASDGPPHDHEADLRVVRVNVTLRYQSGRQTLRFLLGVVLQQLLRQTRQQAEVTDYGVGRIEQGFIIDSVNFDLLSVPSERLTSPRRARNKLMRPD</sequence>
<proteinExistence type="predicted"/>
<reference evidence="1 2" key="1">
    <citation type="submission" date="2019-05" db="EMBL/GenBank/DDBJ databases">
        <title>Another draft genome of Portunus trituberculatus and its Hox gene families provides insights of decapod evolution.</title>
        <authorList>
            <person name="Jeong J.-H."/>
            <person name="Song I."/>
            <person name="Kim S."/>
            <person name="Choi T."/>
            <person name="Kim D."/>
            <person name="Ryu S."/>
            <person name="Kim W."/>
        </authorList>
    </citation>
    <scope>NUCLEOTIDE SEQUENCE [LARGE SCALE GENOMIC DNA]</scope>
    <source>
        <tissue evidence="1">Muscle</tissue>
    </source>
</reference>
<dbReference type="AlphaFoldDB" id="A0A5B7GSJ4"/>
<dbReference type="EMBL" id="VSRR010017662">
    <property type="protein sequence ID" value="MPC60563.1"/>
    <property type="molecule type" value="Genomic_DNA"/>
</dbReference>
<name>A0A5B7GSJ4_PORTR</name>
<keyword evidence="2" id="KW-1185">Reference proteome</keyword>
<organism evidence="1 2">
    <name type="scientific">Portunus trituberculatus</name>
    <name type="common">Swimming crab</name>
    <name type="synonym">Neptunus trituberculatus</name>
    <dbReference type="NCBI Taxonomy" id="210409"/>
    <lineage>
        <taxon>Eukaryota</taxon>
        <taxon>Metazoa</taxon>
        <taxon>Ecdysozoa</taxon>
        <taxon>Arthropoda</taxon>
        <taxon>Crustacea</taxon>
        <taxon>Multicrustacea</taxon>
        <taxon>Malacostraca</taxon>
        <taxon>Eumalacostraca</taxon>
        <taxon>Eucarida</taxon>
        <taxon>Decapoda</taxon>
        <taxon>Pleocyemata</taxon>
        <taxon>Brachyura</taxon>
        <taxon>Eubrachyura</taxon>
        <taxon>Portunoidea</taxon>
        <taxon>Portunidae</taxon>
        <taxon>Portuninae</taxon>
        <taxon>Portunus</taxon>
    </lineage>
</organism>
<gene>
    <name evidence="1" type="ORF">E2C01_054612</name>
</gene>
<protein>
    <submittedName>
        <fullName evidence="1">Uncharacterized protein</fullName>
    </submittedName>
</protein>
<comment type="caution">
    <text evidence="1">The sequence shown here is derived from an EMBL/GenBank/DDBJ whole genome shotgun (WGS) entry which is preliminary data.</text>
</comment>
<evidence type="ECO:0000313" key="1">
    <source>
        <dbReference type="EMBL" id="MPC60563.1"/>
    </source>
</evidence>
<dbReference type="Proteomes" id="UP000324222">
    <property type="component" value="Unassembled WGS sequence"/>
</dbReference>
<evidence type="ECO:0000313" key="2">
    <source>
        <dbReference type="Proteomes" id="UP000324222"/>
    </source>
</evidence>